<accession>A0ACB8DPU8</accession>
<sequence length="179" mass="19113">MDIKDLVFPDPRLDTMKAWTGGLGQLERFLESSCSRSTEPAPSDMFPGFPSSGSSQAMPGSAPLNPSTATNPWFHQSAFSMADLHSGASGTASSSMAGSPYWLPHQYTATPTADPHQSRYGTSNDLYSASTSATPWWFGHGTSAAGSGLHSSQYFQQHMARNDHMSNPFQALRATSSTG</sequence>
<comment type="caution">
    <text evidence="1">The sequence shown here is derived from an EMBL/GenBank/DDBJ whole genome shotgun (WGS) entry which is preliminary data.</text>
</comment>
<keyword evidence="2" id="KW-1185">Reference proteome</keyword>
<evidence type="ECO:0000313" key="2">
    <source>
        <dbReference type="Proteomes" id="UP000821865"/>
    </source>
</evidence>
<protein>
    <submittedName>
        <fullName evidence="1">Uncharacterized protein</fullName>
    </submittedName>
</protein>
<dbReference type="Proteomes" id="UP000821865">
    <property type="component" value="Chromosome 10"/>
</dbReference>
<reference evidence="1" key="1">
    <citation type="submission" date="2020-05" db="EMBL/GenBank/DDBJ databases">
        <title>Large-scale comparative analyses of tick genomes elucidate their genetic diversity and vector capacities.</title>
        <authorList>
            <person name="Jia N."/>
            <person name="Wang J."/>
            <person name="Shi W."/>
            <person name="Du L."/>
            <person name="Sun Y."/>
            <person name="Zhan W."/>
            <person name="Jiang J."/>
            <person name="Wang Q."/>
            <person name="Zhang B."/>
            <person name="Ji P."/>
            <person name="Sakyi L.B."/>
            <person name="Cui X."/>
            <person name="Yuan T."/>
            <person name="Jiang B."/>
            <person name="Yang W."/>
            <person name="Lam T.T.-Y."/>
            <person name="Chang Q."/>
            <person name="Ding S."/>
            <person name="Wang X."/>
            <person name="Zhu J."/>
            <person name="Ruan X."/>
            <person name="Zhao L."/>
            <person name="Wei J."/>
            <person name="Que T."/>
            <person name="Du C."/>
            <person name="Cheng J."/>
            <person name="Dai P."/>
            <person name="Han X."/>
            <person name="Huang E."/>
            <person name="Gao Y."/>
            <person name="Liu J."/>
            <person name="Shao H."/>
            <person name="Ye R."/>
            <person name="Li L."/>
            <person name="Wei W."/>
            <person name="Wang X."/>
            <person name="Wang C."/>
            <person name="Yang T."/>
            <person name="Huo Q."/>
            <person name="Li W."/>
            <person name="Guo W."/>
            <person name="Chen H."/>
            <person name="Zhou L."/>
            <person name="Ni X."/>
            <person name="Tian J."/>
            <person name="Zhou Y."/>
            <person name="Sheng Y."/>
            <person name="Liu T."/>
            <person name="Pan Y."/>
            <person name="Xia L."/>
            <person name="Li J."/>
            <person name="Zhao F."/>
            <person name="Cao W."/>
        </authorList>
    </citation>
    <scope>NUCLEOTIDE SEQUENCE</scope>
    <source>
        <strain evidence="1">Dsil-2018</strain>
    </source>
</reference>
<name>A0ACB8DPU8_DERSI</name>
<gene>
    <name evidence="1" type="ORF">HPB49_012304</name>
</gene>
<dbReference type="EMBL" id="CM023479">
    <property type="protein sequence ID" value="KAH7974229.1"/>
    <property type="molecule type" value="Genomic_DNA"/>
</dbReference>
<proteinExistence type="predicted"/>
<evidence type="ECO:0000313" key="1">
    <source>
        <dbReference type="EMBL" id="KAH7974229.1"/>
    </source>
</evidence>
<organism evidence="1 2">
    <name type="scientific">Dermacentor silvarum</name>
    <name type="common">Tick</name>
    <dbReference type="NCBI Taxonomy" id="543639"/>
    <lineage>
        <taxon>Eukaryota</taxon>
        <taxon>Metazoa</taxon>
        <taxon>Ecdysozoa</taxon>
        <taxon>Arthropoda</taxon>
        <taxon>Chelicerata</taxon>
        <taxon>Arachnida</taxon>
        <taxon>Acari</taxon>
        <taxon>Parasitiformes</taxon>
        <taxon>Ixodida</taxon>
        <taxon>Ixodoidea</taxon>
        <taxon>Ixodidae</taxon>
        <taxon>Rhipicephalinae</taxon>
        <taxon>Dermacentor</taxon>
    </lineage>
</organism>